<keyword evidence="1" id="KW-0378">Hydrolase</keyword>
<keyword evidence="4" id="KW-1185">Reference proteome</keyword>
<dbReference type="PRINTS" id="PR00412">
    <property type="entry name" value="EPOXHYDRLASE"/>
</dbReference>
<dbReference type="Proteomes" id="UP000199548">
    <property type="component" value="Unassembled WGS sequence"/>
</dbReference>
<dbReference type="STRING" id="420953.SAMN05192543_11083"/>
<feature type="domain" description="AB hydrolase-1" evidence="2">
    <location>
        <begin position="37"/>
        <end position="288"/>
    </location>
</feature>
<dbReference type="InterPro" id="IPR000639">
    <property type="entry name" value="Epox_hydrolase-like"/>
</dbReference>
<protein>
    <submittedName>
        <fullName evidence="3">Pimeloyl-ACP methyl ester carboxylesterase</fullName>
    </submittedName>
</protein>
<proteinExistence type="predicted"/>
<dbReference type="InterPro" id="IPR029058">
    <property type="entry name" value="AB_hydrolase_fold"/>
</dbReference>
<dbReference type="Pfam" id="PF00561">
    <property type="entry name" value="Abhydrolase_1"/>
    <property type="match status" value="1"/>
</dbReference>
<accession>A0A1I3TRS4</accession>
<evidence type="ECO:0000259" key="2">
    <source>
        <dbReference type="Pfam" id="PF00561"/>
    </source>
</evidence>
<dbReference type="GO" id="GO:0016787">
    <property type="term" value="F:hydrolase activity"/>
    <property type="evidence" value="ECO:0007669"/>
    <property type="project" value="UniProtKB-KW"/>
</dbReference>
<evidence type="ECO:0000313" key="3">
    <source>
        <dbReference type="EMBL" id="SFJ73302.1"/>
    </source>
</evidence>
<dbReference type="InterPro" id="IPR000073">
    <property type="entry name" value="AB_hydrolase_1"/>
</dbReference>
<dbReference type="RefSeq" id="WP_143098156.1">
    <property type="nucleotide sequence ID" value="NZ_CP041745.1"/>
</dbReference>
<dbReference type="Gene3D" id="3.40.50.1820">
    <property type="entry name" value="alpha/beta hydrolase"/>
    <property type="match status" value="1"/>
</dbReference>
<dbReference type="OrthoDB" id="9780765at2"/>
<name>A0A1I3TRS4_9BURK</name>
<dbReference type="PANTHER" id="PTHR43329">
    <property type="entry name" value="EPOXIDE HYDROLASE"/>
    <property type="match status" value="1"/>
</dbReference>
<evidence type="ECO:0000313" key="4">
    <source>
        <dbReference type="Proteomes" id="UP000199548"/>
    </source>
</evidence>
<dbReference type="AlphaFoldDB" id="A0A1I3TRS4"/>
<gene>
    <name evidence="3" type="ORF">SAMN05192543_11083</name>
</gene>
<evidence type="ECO:0000256" key="1">
    <source>
        <dbReference type="ARBA" id="ARBA00022801"/>
    </source>
</evidence>
<reference evidence="3 4" key="1">
    <citation type="submission" date="2016-10" db="EMBL/GenBank/DDBJ databases">
        <authorList>
            <person name="de Groot N.N."/>
        </authorList>
    </citation>
    <scope>NUCLEOTIDE SEQUENCE [LARGE SCALE GENOMIC DNA]</scope>
    <source>
        <strain evidence="3 4">LMG 23650</strain>
    </source>
</reference>
<sequence length="307" mass="35141">MSALEEAMKDAAASGIEFAFAETNGLRMHYARKGRGKPLVLLHGWPEFWMVFRPLMERLEDEFELIVPDLRGFGFTGKPFAGPDENATADTHAEDIKGLFDALGLASAGVVGGDLGAYVLQAFAQRFPARLERAFFFCTPYPGLGSRYGAPDHLIEVWYQYFQQLPWAADLIGASRQSCKLYLSYFLNHWSGDNHDVFKNMIEIYTDMFMMNNNIQGGFDWYLSSARNRRKWLEGTLPRPPVIHTPTRFLWGRFDPLIKADWCDKLDEYFSNYSIDFADTGHFVHYEAADLCAREIRSFFGRPELTC</sequence>
<dbReference type="EMBL" id="FOQU01000010">
    <property type="protein sequence ID" value="SFJ73302.1"/>
    <property type="molecule type" value="Genomic_DNA"/>
</dbReference>
<organism evidence="3 4">
    <name type="scientific">Paraburkholderia megapolitana</name>
    <dbReference type="NCBI Taxonomy" id="420953"/>
    <lineage>
        <taxon>Bacteria</taxon>
        <taxon>Pseudomonadati</taxon>
        <taxon>Pseudomonadota</taxon>
        <taxon>Betaproteobacteria</taxon>
        <taxon>Burkholderiales</taxon>
        <taxon>Burkholderiaceae</taxon>
        <taxon>Paraburkholderia</taxon>
    </lineage>
</organism>
<dbReference type="SUPFAM" id="SSF53474">
    <property type="entry name" value="alpha/beta-Hydrolases"/>
    <property type="match status" value="1"/>
</dbReference>